<gene>
    <name evidence="1" type="ORF">QLQ22_16055</name>
</gene>
<proteinExistence type="predicted"/>
<dbReference type="EMBL" id="CP126116">
    <property type="protein sequence ID" value="WHZ56205.1"/>
    <property type="molecule type" value="Genomic_DNA"/>
</dbReference>
<sequence length="239" mass="27575">MTHSPKDAFDKLARIYEQQVEQDSPYNTDYERPAMLSMLPDKLEGLAILDAGCSAGWYTKTLLEKGAAVTAIDISPEMVKAAARRTGGAARIICHDLNQPLPFEAHSFDMIVSSLTLHYCKDWFPIFKEFSRVLKPKGLLLFSTHHPFMDFKLFNCENYFEEVLLHDTWKKAGTSFEVSFYRKPLEKIVTETSRFFVIDELSEPRGTESFKENYPENYEYIMTNPHFLIIKATSRKFAD</sequence>
<organism evidence="1 2">
    <name type="scientific">Metabacillus hrfriensis</name>
    <dbReference type="NCBI Taxonomy" id="3048891"/>
    <lineage>
        <taxon>Bacteria</taxon>
        <taxon>Bacillati</taxon>
        <taxon>Bacillota</taxon>
        <taxon>Bacilli</taxon>
        <taxon>Bacillales</taxon>
        <taxon>Bacillaceae</taxon>
        <taxon>Metabacillus</taxon>
    </lineage>
</organism>
<dbReference type="Proteomes" id="UP001226091">
    <property type="component" value="Chromosome"/>
</dbReference>
<keyword evidence="1" id="KW-0808">Transferase</keyword>
<evidence type="ECO:0000313" key="1">
    <source>
        <dbReference type="EMBL" id="WHZ56205.1"/>
    </source>
</evidence>
<accession>A0ACD4R6V1</accession>
<protein>
    <submittedName>
        <fullName evidence="1">Methyltransferase domain-containing protein</fullName>
    </submittedName>
</protein>
<keyword evidence="2" id="KW-1185">Reference proteome</keyword>
<keyword evidence="1" id="KW-0489">Methyltransferase</keyword>
<evidence type="ECO:0000313" key="2">
    <source>
        <dbReference type="Proteomes" id="UP001226091"/>
    </source>
</evidence>
<name>A0ACD4R6V1_9BACI</name>
<reference evidence="2" key="1">
    <citation type="journal article" date="2025" name="Aquaculture">
        <title>Assessment of the bioflocculant production and safety properties of Metabacillus hrfriensis sp. nov. based on phenotypic and whole-genome sequencing analysis.</title>
        <authorList>
            <person name="Zhang R."/>
            <person name="Zhao Z."/>
            <person name="Luo L."/>
            <person name="Wang S."/>
            <person name="Guo K."/>
            <person name="Xu W."/>
        </authorList>
    </citation>
    <scope>NUCLEOTIDE SEQUENCE [LARGE SCALE GENOMIC DNA]</scope>
    <source>
        <strain evidence="2">CT-WN-B3</strain>
    </source>
</reference>